<dbReference type="GO" id="GO:0005615">
    <property type="term" value="C:extracellular space"/>
    <property type="evidence" value="ECO:0007669"/>
    <property type="project" value="InterPro"/>
</dbReference>
<feature type="region of interest" description="Disordered" evidence="4">
    <location>
        <begin position="1"/>
        <end position="71"/>
    </location>
</feature>
<comment type="caution">
    <text evidence="6">The sequence shown here is derived from an EMBL/GenBank/DDBJ whole genome shotgun (WGS) entry which is preliminary data.</text>
</comment>
<evidence type="ECO:0000256" key="1">
    <source>
        <dbReference type="ARBA" id="ARBA00022690"/>
    </source>
</evidence>
<evidence type="ECO:0000313" key="7">
    <source>
        <dbReference type="Proteomes" id="UP000494165"/>
    </source>
</evidence>
<keyword evidence="7" id="KW-1185">Reference proteome</keyword>
<protein>
    <recommendedName>
        <fullName evidence="5">Serpin domain-containing protein</fullName>
    </recommendedName>
</protein>
<dbReference type="Gene3D" id="2.30.39.10">
    <property type="entry name" value="Alpha-1-antitrypsin, domain 1"/>
    <property type="match status" value="1"/>
</dbReference>
<feature type="domain" description="Serpin" evidence="5">
    <location>
        <begin position="120"/>
        <end position="486"/>
    </location>
</feature>
<dbReference type="InterPro" id="IPR042185">
    <property type="entry name" value="Serpin_sf_2"/>
</dbReference>
<evidence type="ECO:0000256" key="4">
    <source>
        <dbReference type="SAM" id="MobiDB-lite"/>
    </source>
</evidence>
<dbReference type="SMART" id="SM00093">
    <property type="entry name" value="SERPIN"/>
    <property type="match status" value="1"/>
</dbReference>
<feature type="compositionally biased region" description="Basic and acidic residues" evidence="4">
    <location>
        <begin position="20"/>
        <end position="33"/>
    </location>
</feature>
<dbReference type="InterPro" id="IPR036186">
    <property type="entry name" value="Serpin_sf"/>
</dbReference>
<feature type="compositionally biased region" description="Polar residues" evidence="4">
    <location>
        <begin position="45"/>
        <end position="59"/>
    </location>
</feature>
<dbReference type="OrthoDB" id="9518664at2759"/>
<keyword evidence="1" id="KW-0646">Protease inhibitor</keyword>
<dbReference type="GO" id="GO:0004867">
    <property type="term" value="F:serine-type endopeptidase inhibitor activity"/>
    <property type="evidence" value="ECO:0007669"/>
    <property type="project" value="UniProtKB-KW"/>
</dbReference>
<dbReference type="PROSITE" id="PS00284">
    <property type="entry name" value="SERPIN"/>
    <property type="match status" value="1"/>
</dbReference>
<comment type="similarity">
    <text evidence="3">Belongs to the serpin family.</text>
</comment>
<evidence type="ECO:0000259" key="5">
    <source>
        <dbReference type="SMART" id="SM00093"/>
    </source>
</evidence>
<evidence type="ECO:0000313" key="6">
    <source>
        <dbReference type="EMBL" id="CAB3369775.1"/>
    </source>
</evidence>
<sequence length="491" mass="55405">MKVNARVAPANRSRRLGRVGSERERKRGREERGAIVAHSRRTRGQSKCSLAQRGSSRSSLPARLVPSPRPSQVHAEAGGMGWCRLVSTAALLVHVASPQSSLAYGTNVQRLSRAHFEFTLDLYRHLMEAPGGRDNVLFSPYSIYNVLSMLFLGAGASSDTSRQLRQALHYTNMSYAEVHNAFKLVLENFQDSYYNDTVQVANGVFRQQGVGVSSYYERALEEFYKTRMDELDFAGDQESTRTFINDWVSQRTGHRIQQLLTKPPAADTQLVLVNALSMRARWLFSFDEAHTFAKGLFYINSQRRFEIPMMIGKFKLPLGYSQDLECRVLEIPFKDRRISLFILLPDDLDRGLARLEEHMSSDTIKALFSTLKDEMVNIRLPRFRVSQSANLVEALVRMGVADIFSASKADFSGMSDDRSIHISDIAHKTILEIRESGADAASATATGLERIGSFGDKYFEVDHPFLFFIWDYRSGIVLFMGRVADPTPITE</sequence>
<dbReference type="InterPro" id="IPR042178">
    <property type="entry name" value="Serpin_sf_1"/>
</dbReference>
<keyword evidence="2" id="KW-0722">Serine protease inhibitor</keyword>
<dbReference type="EMBL" id="CADEPI010000047">
    <property type="protein sequence ID" value="CAB3369775.1"/>
    <property type="molecule type" value="Genomic_DNA"/>
</dbReference>
<dbReference type="SUPFAM" id="SSF56574">
    <property type="entry name" value="Serpins"/>
    <property type="match status" value="1"/>
</dbReference>
<dbReference type="CDD" id="cd00172">
    <property type="entry name" value="serpin"/>
    <property type="match status" value="1"/>
</dbReference>
<reference evidence="6 7" key="1">
    <citation type="submission" date="2020-04" db="EMBL/GenBank/DDBJ databases">
        <authorList>
            <person name="Alioto T."/>
            <person name="Alioto T."/>
            <person name="Gomez Garrido J."/>
        </authorList>
    </citation>
    <scope>NUCLEOTIDE SEQUENCE [LARGE SCALE GENOMIC DNA]</scope>
</reference>
<accession>A0A8S1CNE1</accession>
<organism evidence="6 7">
    <name type="scientific">Cloeon dipterum</name>
    <dbReference type="NCBI Taxonomy" id="197152"/>
    <lineage>
        <taxon>Eukaryota</taxon>
        <taxon>Metazoa</taxon>
        <taxon>Ecdysozoa</taxon>
        <taxon>Arthropoda</taxon>
        <taxon>Hexapoda</taxon>
        <taxon>Insecta</taxon>
        <taxon>Pterygota</taxon>
        <taxon>Palaeoptera</taxon>
        <taxon>Ephemeroptera</taxon>
        <taxon>Pisciforma</taxon>
        <taxon>Baetidae</taxon>
        <taxon>Cloeon</taxon>
    </lineage>
</organism>
<evidence type="ECO:0000256" key="3">
    <source>
        <dbReference type="RuleBase" id="RU000411"/>
    </source>
</evidence>
<dbReference type="AlphaFoldDB" id="A0A8S1CNE1"/>
<dbReference type="PANTHER" id="PTHR11461">
    <property type="entry name" value="SERINE PROTEASE INHIBITOR, SERPIN"/>
    <property type="match status" value="1"/>
</dbReference>
<gene>
    <name evidence="6" type="ORF">CLODIP_2_CD04242</name>
</gene>
<evidence type="ECO:0000256" key="2">
    <source>
        <dbReference type="ARBA" id="ARBA00022900"/>
    </source>
</evidence>
<dbReference type="Proteomes" id="UP000494165">
    <property type="component" value="Unassembled WGS sequence"/>
</dbReference>
<dbReference type="InterPro" id="IPR023796">
    <property type="entry name" value="Serpin_dom"/>
</dbReference>
<name>A0A8S1CNE1_9INSE</name>
<dbReference type="Pfam" id="PF00079">
    <property type="entry name" value="Serpin"/>
    <property type="match status" value="1"/>
</dbReference>
<proteinExistence type="inferred from homology"/>
<dbReference type="PANTHER" id="PTHR11461:SF342">
    <property type="entry name" value="SERINE PROTEASE INHIBITOR 28DC"/>
    <property type="match status" value="1"/>
</dbReference>
<dbReference type="InterPro" id="IPR023795">
    <property type="entry name" value="Serpin_CS"/>
</dbReference>
<dbReference type="InterPro" id="IPR000215">
    <property type="entry name" value="Serpin_fam"/>
</dbReference>
<dbReference type="Gene3D" id="3.30.497.10">
    <property type="entry name" value="Antithrombin, subunit I, domain 2"/>
    <property type="match status" value="1"/>
</dbReference>